<proteinExistence type="predicted"/>
<sequence>MSPPRFSELPTHLRHAVENQPTNPDDNNDDILVIGIDFGTTFSGVAWATVADFNSNQINIVNNWPGMKTQEGKVPTEIYYENGSMSWGSLIPSDCDPVRWFKLLLVHEEDLEPELKSSEFIHKARKFLAEEDKTAVDLIADYLRVLWVHTLQTIAKARRQVVLDALRLHVVITVPAIWKGYARSYMEQAARQAGILEERLAGTTALSFVPEPEAAGLSTLSEPERKISKDDVFVVCDAGGGTVDLITYKVSNVKPIMIEEAVEGKGGLCGGIFVDQAFEIKSKKCLGRRWVRLSRNDINDVMRVDWEGGVKPQCTPSLDRDYPIRVPAAAFPDGKTNDTNCDPIIKNGRMIFTSGHIEGIFSGVFRDIDSLVDDQIQSSEGQNLSITGIVLVGGFGASPYLYEHLRDRYKASGIDIVQSEGMKPRTAICRGAVIKGFTLIAGEDESPKLNPETLPIKVTSTISRASYGSIYRTPFVTGIHEEIDKVWDNDECKDMATNQMEWYLKRGEVVSAKDTVRKSWYRTYQKDFGGLVTVDIQGCDEKVPPSRNTDLVKHECSINCDIGIPFSELSDWENPEGKKLKRLVYDIEMVPSGATLEFNVYLDGRKMGASNVAVKFE</sequence>
<reference evidence="1 2" key="1">
    <citation type="submission" date="2018-12" db="EMBL/GenBank/DDBJ databases">
        <title>Draft genome sequence of Xylaria grammica IHI A82.</title>
        <authorList>
            <person name="Buettner E."/>
            <person name="Kellner H."/>
        </authorList>
    </citation>
    <scope>NUCLEOTIDE SEQUENCE [LARGE SCALE GENOMIC DNA]</scope>
    <source>
        <strain evidence="1 2">IHI A82</strain>
    </source>
</reference>
<dbReference type="PANTHER" id="PTHR14187">
    <property type="entry name" value="ALPHA KINASE/ELONGATION FACTOR 2 KINASE"/>
    <property type="match status" value="1"/>
</dbReference>
<dbReference type="CDD" id="cd10170">
    <property type="entry name" value="ASKHA_NBD_HSP70"/>
    <property type="match status" value="1"/>
</dbReference>
<evidence type="ECO:0000313" key="1">
    <source>
        <dbReference type="EMBL" id="RWA10740.1"/>
    </source>
</evidence>
<evidence type="ECO:0008006" key="3">
    <source>
        <dbReference type="Google" id="ProtNLM"/>
    </source>
</evidence>
<dbReference type="EMBL" id="RYZI01000103">
    <property type="protein sequence ID" value="RWA10740.1"/>
    <property type="molecule type" value="Genomic_DNA"/>
</dbReference>
<dbReference type="SUPFAM" id="SSF53067">
    <property type="entry name" value="Actin-like ATPase domain"/>
    <property type="match status" value="2"/>
</dbReference>
<evidence type="ECO:0000313" key="2">
    <source>
        <dbReference type="Proteomes" id="UP000286045"/>
    </source>
</evidence>
<dbReference type="PRINTS" id="PR00301">
    <property type="entry name" value="HEATSHOCK70"/>
</dbReference>
<accession>A0A439D8L0</accession>
<dbReference type="STRING" id="363999.A0A439D8L0"/>
<dbReference type="InterPro" id="IPR043129">
    <property type="entry name" value="ATPase_NBD"/>
</dbReference>
<comment type="caution">
    <text evidence="1">The sequence shown here is derived from an EMBL/GenBank/DDBJ whole genome shotgun (WGS) entry which is preliminary data.</text>
</comment>
<gene>
    <name evidence="1" type="ORF">EKO27_g4359</name>
</gene>
<protein>
    <recommendedName>
        <fullName evidence="3">Actin-like ATPase domain-containing protein</fullName>
    </recommendedName>
</protein>
<organism evidence="1 2">
    <name type="scientific">Xylaria grammica</name>
    <dbReference type="NCBI Taxonomy" id="363999"/>
    <lineage>
        <taxon>Eukaryota</taxon>
        <taxon>Fungi</taxon>
        <taxon>Dikarya</taxon>
        <taxon>Ascomycota</taxon>
        <taxon>Pezizomycotina</taxon>
        <taxon>Sordariomycetes</taxon>
        <taxon>Xylariomycetidae</taxon>
        <taxon>Xylariales</taxon>
        <taxon>Xylariaceae</taxon>
        <taxon>Xylaria</taxon>
    </lineage>
</organism>
<dbReference type="PANTHER" id="PTHR14187:SF5">
    <property type="entry name" value="HEAT SHOCK 70 KDA PROTEIN 12A"/>
    <property type="match status" value="1"/>
</dbReference>
<dbReference type="Proteomes" id="UP000286045">
    <property type="component" value="Unassembled WGS sequence"/>
</dbReference>
<dbReference type="AlphaFoldDB" id="A0A439D8L0"/>
<name>A0A439D8L0_9PEZI</name>
<keyword evidence="2" id="KW-1185">Reference proteome</keyword>
<dbReference type="Gene3D" id="3.30.420.40">
    <property type="match status" value="1"/>
</dbReference>